<protein>
    <submittedName>
        <fullName evidence="1">Uncharacterized protein</fullName>
    </submittedName>
</protein>
<evidence type="ECO:0000313" key="1">
    <source>
        <dbReference type="EMBL" id="QJA81321.1"/>
    </source>
</evidence>
<reference evidence="1" key="1">
    <citation type="submission" date="2020-03" db="EMBL/GenBank/DDBJ databases">
        <title>The deep terrestrial virosphere.</title>
        <authorList>
            <person name="Holmfeldt K."/>
            <person name="Nilsson E."/>
            <person name="Simone D."/>
            <person name="Lopez-Fernandez M."/>
            <person name="Wu X."/>
            <person name="de Brujin I."/>
            <person name="Lundin D."/>
            <person name="Andersson A."/>
            <person name="Bertilsson S."/>
            <person name="Dopson M."/>
        </authorList>
    </citation>
    <scope>NUCLEOTIDE SEQUENCE</scope>
    <source>
        <strain evidence="1">MM415A00555</strain>
        <strain evidence="2">MM415B03232</strain>
    </source>
</reference>
<dbReference type="AlphaFoldDB" id="A0A6M3KI48"/>
<gene>
    <name evidence="1" type="ORF">MM415A00555_0012</name>
    <name evidence="2" type="ORF">MM415B03232_0003</name>
</gene>
<proteinExistence type="predicted"/>
<organism evidence="1">
    <name type="scientific">viral metagenome</name>
    <dbReference type="NCBI Taxonomy" id="1070528"/>
    <lineage>
        <taxon>unclassified sequences</taxon>
        <taxon>metagenomes</taxon>
        <taxon>organismal metagenomes</taxon>
    </lineage>
</organism>
<accession>A0A6M3KI48</accession>
<sequence length="305" mass="34192">MAGTIVTNWGRVPTGQIRHLYSQEFESGPFTGTITFRITVNGRTLSGPRYAEVGLGSSLWVFKVTYLNDSGTSVTTEGGEVMSPNQELSLSFTNCNRVGPIICLLYRNIPGGGYDRFVYPKPRFERGDGGWYELTKDIDDTYATGELFYMLMCYGEPADFVSSGYTVRDGPFIPLSDGPIRNFSDLSKDGSLNILNFEVDSYLKSYSEDSPYGYGGMTYTRYINAGTCLSLKPSWADIIPSSYYGNFQYTGGDYSTVVSYTGDIWTGNTWQIYLKHGNIEYPTSTLYWRRVTCTYVPYTLQSGDY</sequence>
<evidence type="ECO:0000313" key="2">
    <source>
        <dbReference type="EMBL" id="QJA91921.1"/>
    </source>
</evidence>
<name>A0A6M3KI48_9ZZZZ</name>
<dbReference type="EMBL" id="MT143024">
    <property type="protein sequence ID" value="QJA91921.1"/>
    <property type="molecule type" value="Genomic_DNA"/>
</dbReference>
<dbReference type="EMBL" id="MT142455">
    <property type="protein sequence ID" value="QJA81321.1"/>
    <property type="molecule type" value="Genomic_DNA"/>
</dbReference>